<dbReference type="AlphaFoldDB" id="A0A0D3I610"/>
<dbReference type="SUPFAM" id="SSF53335">
    <property type="entry name" value="S-adenosyl-L-methionine-dependent methyltransferases"/>
    <property type="match status" value="1"/>
</dbReference>
<keyword evidence="4" id="KW-1185">Reference proteome</keyword>
<evidence type="ECO:0000313" key="4">
    <source>
        <dbReference type="Proteomes" id="UP000013827"/>
    </source>
</evidence>
<dbReference type="InterPro" id="IPR029063">
    <property type="entry name" value="SAM-dependent_MTases_sf"/>
</dbReference>
<dbReference type="Proteomes" id="UP000013827">
    <property type="component" value="Unassembled WGS sequence"/>
</dbReference>
<proteinExistence type="predicted"/>
<evidence type="ECO:0000313" key="3">
    <source>
        <dbReference type="EnsemblProtists" id="EOD06695"/>
    </source>
</evidence>
<reference evidence="4" key="1">
    <citation type="journal article" date="2013" name="Nature">
        <title>Pan genome of the phytoplankton Emiliania underpins its global distribution.</title>
        <authorList>
            <person name="Read B.A."/>
            <person name="Kegel J."/>
            <person name="Klute M.J."/>
            <person name="Kuo A."/>
            <person name="Lefebvre S.C."/>
            <person name="Maumus F."/>
            <person name="Mayer C."/>
            <person name="Miller J."/>
            <person name="Monier A."/>
            <person name="Salamov A."/>
            <person name="Young J."/>
            <person name="Aguilar M."/>
            <person name="Claverie J.M."/>
            <person name="Frickenhaus S."/>
            <person name="Gonzalez K."/>
            <person name="Herman E.K."/>
            <person name="Lin Y.C."/>
            <person name="Napier J."/>
            <person name="Ogata H."/>
            <person name="Sarno A.F."/>
            <person name="Shmutz J."/>
            <person name="Schroeder D."/>
            <person name="de Vargas C."/>
            <person name="Verret F."/>
            <person name="von Dassow P."/>
            <person name="Valentin K."/>
            <person name="Van de Peer Y."/>
            <person name="Wheeler G."/>
            <person name="Dacks J.B."/>
            <person name="Delwiche C.F."/>
            <person name="Dyhrman S.T."/>
            <person name="Glockner G."/>
            <person name="John U."/>
            <person name="Richards T."/>
            <person name="Worden A.Z."/>
            <person name="Zhang X."/>
            <person name="Grigoriev I.V."/>
            <person name="Allen A.E."/>
            <person name="Bidle K."/>
            <person name="Borodovsky M."/>
            <person name="Bowler C."/>
            <person name="Brownlee C."/>
            <person name="Cock J.M."/>
            <person name="Elias M."/>
            <person name="Gladyshev V.N."/>
            <person name="Groth M."/>
            <person name="Guda C."/>
            <person name="Hadaegh A."/>
            <person name="Iglesias-Rodriguez M.D."/>
            <person name="Jenkins J."/>
            <person name="Jones B.M."/>
            <person name="Lawson T."/>
            <person name="Leese F."/>
            <person name="Lindquist E."/>
            <person name="Lobanov A."/>
            <person name="Lomsadze A."/>
            <person name="Malik S.B."/>
            <person name="Marsh M.E."/>
            <person name="Mackinder L."/>
            <person name="Mock T."/>
            <person name="Mueller-Roeber B."/>
            <person name="Pagarete A."/>
            <person name="Parker M."/>
            <person name="Probert I."/>
            <person name="Quesneville H."/>
            <person name="Raines C."/>
            <person name="Rensing S.A."/>
            <person name="Riano-Pachon D.M."/>
            <person name="Richier S."/>
            <person name="Rokitta S."/>
            <person name="Shiraiwa Y."/>
            <person name="Soanes D.M."/>
            <person name="van der Giezen M."/>
            <person name="Wahlund T.M."/>
            <person name="Williams B."/>
            <person name="Wilson W."/>
            <person name="Wolfe G."/>
            <person name="Wurch L.L."/>
        </authorList>
    </citation>
    <scope>NUCLEOTIDE SEQUENCE</scope>
</reference>
<reference evidence="3" key="2">
    <citation type="submission" date="2024-10" db="UniProtKB">
        <authorList>
            <consortium name="EnsemblProtists"/>
        </authorList>
    </citation>
    <scope>IDENTIFICATION</scope>
</reference>
<accession>A0A0D3I610</accession>
<dbReference type="GeneID" id="17252843"/>
<dbReference type="InterPro" id="IPR052356">
    <property type="entry name" value="Thiol_S-MT"/>
</dbReference>
<dbReference type="InterPro" id="IPR013216">
    <property type="entry name" value="Methyltransf_11"/>
</dbReference>
<sequence length="259" mass="27679">MCVYMPAPALRFSVCLLLTSVAEAHVFAHARAIAVASVRHTGSVAAAPAAALDGNPVSRRLLLRGAVWATGVYSSVGSAACASAYTVSQVKPSEKETYEVAQKGDGALRVLWVGAGSLSGVFKGLFPAGNEVVAVDLVRPDRTDYSAATTYAAEHGVFLTFEQGDATKLKFPDGSFDVVVSSMFLCQGSELDVPVPNWEEIVVSEIQRVLKPGGRFGFYEHIEDIDKVIVDKVFGERSVIRVQAYPERTNVIAGVVRKV</sequence>
<dbReference type="PANTHER" id="PTHR45036:SF1">
    <property type="entry name" value="METHYLTRANSFERASE LIKE 7A"/>
    <property type="match status" value="1"/>
</dbReference>
<dbReference type="PaxDb" id="2903-EOD06695"/>
<dbReference type="RefSeq" id="XP_005759124.1">
    <property type="nucleotide sequence ID" value="XM_005759067.1"/>
</dbReference>
<dbReference type="KEGG" id="ehx:EMIHUDRAFT_121209"/>
<feature type="chain" id="PRO_5044290932" description="Methyltransferase type 11 domain-containing protein" evidence="1">
    <location>
        <begin position="25"/>
        <end position="259"/>
    </location>
</feature>
<dbReference type="eggNOG" id="ENOG502SRXR">
    <property type="taxonomic scope" value="Eukaryota"/>
</dbReference>
<dbReference type="GO" id="GO:0008757">
    <property type="term" value="F:S-adenosylmethionine-dependent methyltransferase activity"/>
    <property type="evidence" value="ECO:0007669"/>
    <property type="project" value="InterPro"/>
</dbReference>
<organism evidence="3 4">
    <name type="scientific">Emiliania huxleyi (strain CCMP1516)</name>
    <dbReference type="NCBI Taxonomy" id="280463"/>
    <lineage>
        <taxon>Eukaryota</taxon>
        <taxon>Haptista</taxon>
        <taxon>Haptophyta</taxon>
        <taxon>Prymnesiophyceae</taxon>
        <taxon>Isochrysidales</taxon>
        <taxon>Noelaerhabdaceae</taxon>
        <taxon>Emiliania</taxon>
    </lineage>
</organism>
<dbReference type="EnsemblProtists" id="EOD06695">
    <property type="protein sequence ID" value="EOD06695"/>
    <property type="gene ID" value="EMIHUDRAFT_121209"/>
</dbReference>
<dbReference type="Gene3D" id="3.40.50.150">
    <property type="entry name" value="Vaccinia Virus protein VP39"/>
    <property type="match status" value="1"/>
</dbReference>
<keyword evidence="1" id="KW-0732">Signal</keyword>
<dbReference type="HOGENOM" id="CLU_1075351_0_0_1"/>
<dbReference type="CDD" id="cd02440">
    <property type="entry name" value="AdoMet_MTases"/>
    <property type="match status" value="1"/>
</dbReference>
<feature type="domain" description="Methyltransferase type 11" evidence="2">
    <location>
        <begin position="114"/>
        <end position="216"/>
    </location>
</feature>
<evidence type="ECO:0000256" key="1">
    <source>
        <dbReference type="SAM" id="SignalP"/>
    </source>
</evidence>
<protein>
    <recommendedName>
        <fullName evidence="2">Methyltransferase type 11 domain-containing protein</fullName>
    </recommendedName>
</protein>
<dbReference type="PANTHER" id="PTHR45036">
    <property type="entry name" value="METHYLTRANSFERASE LIKE 7B"/>
    <property type="match status" value="1"/>
</dbReference>
<dbReference type="Pfam" id="PF08241">
    <property type="entry name" value="Methyltransf_11"/>
    <property type="match status" value="1"/>
</dbReference>
<evidence type="ECO:0000259" key="2">
    <source>
        <dbReference type="Pfam" id="PF08241"/>
    </source>
</evidence>
<name>A0A0D3I610_EMIH1</name>
<feature type="signal peptide" evidence="1">
    <location>
        <begin position="1"/>
        <end position="24"/>
    </location>
</feature>